<keyword evidence="2" id="KW-1185">Reference proteome</keyword>
<evidence type="ECO:0000313" key="2">
    <source>
        <dbReference type="Proteomes" id="UP000789831"/>
    </source>
</evidence>
<dbReference type="Proteomes" id="UP000789831">
    <property type="component" value="Unassembled WGS sequence"/>
</dbReference>
<dbReference type="EMBL" id="CAJVPL010001524">
    <property type="protein sequence ID" value="CAG8575329.1"/>
    <property type="molecule type" value="Genomic_DNA"/>
</dbReference>
<gene>
    <name evidence="1" type="ORF">AGERDE_LOCUS7848</name>
</gene>
<name>A0A9N9BPN3_9GLOM</name>
<reference evidence="1" key="1">
    <citation type="submission" date="2021-06" db="EMBL/GenBank/DDBJ databases">
        <authorList>
            <person name="Kallberg Y."/>
            <person name="Tangrot J."/>
            <person name="Rosling A."/>
        </authorList>
    </citation>
    <scope>NUCLEOTIDE SEQUENCE</scope>
    <source>
        <strain evidence="1">MT106</strain>
    </source>
</reference>
<sequence>MTFDKLYCDKGEDISNVEEEHKYNSRTLIVFESRPNEIDTTGKKYIFQIKGECYPPQRRSTTLKNPQINQLNLSNDTRPIVRISDKNTNIIADLNVFEPEMQYATAKVLKDLTIDIPLPTLKELLEMKMNNLSPKTSLVDNQLNKSAFGLFLLAFENEIYKQTRLSAKLWGNFAATGRETWINANEAYRGAFDKLVIELNSHVE</sequence>
<comment type="caution">
    <text evidence="1">The sequence shown here is derived from an EMBL/GenBank/DDBJ whole genome shotgun (WGS) entry which is preliminary data.</text>
</comment>
<organism evidence="1 2">
    <name type="scientific">Ambispora gerdemannii</name>
    <dbReference type="NCBI Taxonomy" id="144530"/>
    <lineage>
        <taxon>Eukaryota</taxon>
        <taxon>Fungi</taxon>
        <taxon>Fungi incertae sedis</taxon>
        <taxon>Mucoromycota</taxon>
        <taxon>Glomeromycotina</taxon>
        <taxon>Glomeromycetes</taxon>
        <taxon>Archaeosporales</taxon>
        <taxon>Ambisporaceae</taxon>
        <taxon>Ambispora</taxon>
    </lineage>
</organism>
<evidence type="ECO:0000313" key="1">
    <source>
        <dbReference type="EMBL" id="CAG8575329.1"/>
    </source>
</evidence>
<protein>
    <submittedName>
        <fullName evidence="1">6953_t:CDS:1</fullName>
    </submittedName>
</protein>
<proteinExistence type="predicted"/>
<dbReference type="AlphaFoldDB" id="A0A9N9BPN3"/>
<accession>A0A9N9BPN3</accession>